<reference evidence="4" key="1">
    <citation type="journal article" date="2020" name="Microb. Genom.">
        <title>Genetic diversity of clinical and environmental Mucorales isolates obtained from an investigation of mucormycosis cases among solid organ transplant recipients.</title>
        <authorList>
            <person name="Nguyen M.H."/>
            <person name="Kaul D."/>
            <person name="Muto C."/>
            <person name="Cheng S.J."/>
            <person name="Richter R.A."/>
            <person name="Bruno V.M."/>
            <person name="Liu G."/>
            <person name="Beyhan S."/>
            <person name="Sundermann A.J."/>
            <person name="Mounaud S."/>
            <person name="Pasculle A.W."/>
            <person name="Nierman W.C."/>
            <person name="Driscoll E."/>
            <person name="Cumbie R."/>
            <person name="Clancy C.J."/>
            <person name="Dupont C.L."/>
        </authorList>
    </citation>
    <scope>NUCLEOTIDE SEQUENCE</scope>
    <source>
        <strain evidence="4">GL11</strain>
    </source>
</reference>
<evidence type="ECO:0000256" key="1">
    <source>
        <dbReference type="PROSITE-ProRule" id="PRU00047"/>
    </source>
</evidence>
<proteinExistence type="predicted"/>
<dbReference type="InterPro" id="IPR036875">
    <property type="entry name" value="Znf_CCHC_sf"/>
</dbReference>
<keyword evidence="5" id="KW-1185">Reference proteome</keyword>
<organism evidence="4 5">
    <name type="scientific">Rhizopus oryzae</name>
    <name type="common">Mucormycosis agent</name>
    <name type="synonym">Rhizopus arrhizus var. delemar</name>
    <dbReference type="NCBI Taxonomy" id="64495"/>
    <lineage>
        <taxon>Eukaryota</taxon>
        <taxon>Fungi</taxon>
        <taxon>Fungi incertae sedis</taxon>
        <taxon>Mucoromycota</taxon>
        <taxon>Mucoromycotina</taxon>
        <taxon>Mucoromycetes</taxon>
        <taxon>Mucorales</taxon>
        <taxon>Mucorineae</taxon>
        <taxon>Rhizopodaceae</taxon>
        <taxon>Rhizopus</taxon>
    </lineage>
</organism>
<dbReference type="SMART" id="SM00343">
    <property type="entry name" value="ZnF_C2HC"/>
    <property type="match status" value="2"/>
</dbReference>
<dbReference type="GO" id="GO:0008270">
    <property type="term" value="F:zinc ion binding"/>
    <property type="evidence" value="ECO:0007669"/>
    <property type="project" value="UniProtKB-KW"/>
</dbReference>
<sequence>MIYPSWPEVPITQPQIAVFDLQSTTVTPSAFFAALSAQYPDAIGAVPVQQGSVNGTVIAFDSLEARTRACSIGIKVDSFTIIGTPTLDANSTVYRLSLDKLPLLRPTELTPLLTSELGRYGKVLHVGLLLDPSTNLFFGKGYALIDTAEDNGVKLQPLSHEIALSNHRIVFASWRGMEQHCFYCHKAGHTKVLCPQLQRQRNKTCYTCGSPDHLFRDCPKRATDTVGDKRQRTDHLSPTVQTRSQSKRNTITLGDFVTSDQPKTASSSQTTSVLAQTEPAPEAPSDSPSSAATAPTKKKKSKTAKDSVNESTARGTIVSTQFNDDDDLSDDSFVPDESEDSGHDSDEESQDQAEDMVVDNEEVNQLRTEAAENASLNCRGFKKIVSLSGRSFSRNLRSLPYDLLAVQESHAGSPLLQDRFDQILQVSSSTWTSHCGLLFFNSMLRITPIWSSTDGRVLAARVDHSSGIYEPFTVYVIYAPSTRRDRELFLASLDSTLHLHQPPTSRCVLLGDFNHHVHRPTSNPLLQLWYNWISTFWHDPLHEDPDYHDLPTFRDISTIDFILVTGDFANSVCKPNVTYVARCDHAAVSVSLSLGQPRVGPGLWRGNPFLAQDAKFREELDSFCSGAASHFPAGEPHEQWDLFKSLLKSFIQVYCNKVSSQRNRKQASLQRQRRRLLRQPLDSNTDNPLADVEAQLDAEYEQSASILALRSGLQWRE</sequence>
<dbReference type="Pfam" id="PF03372">
    <property type="entry name" value="Exo_endo_phos"/>
    <property type="match status" value="1"/>
</dbReference>
<evidence type="ECO:0000259" key="3">
    <source>
        <dbReference type="PROSITE" id="PS50158"/>
    </source>
</evidence>
<evidence type="ECO:0000313" key="4">
    <source>
        <dbReference type="EMBL" id="KAG1302289.1"/>
    </source>
</evidence>
<feature type="compositionally biased region" description="Polar residues" evidence="2">
    <location>
        <begin position="309"/>
        <end position="322"/>
    </location>
</feature>
<dbReference type="Proteomes" id="UP000716291">
    <property type="component" value="Unassembled WGS sequence"/>
</dbReference>
<comment type="caution">
    <text evidence="4">The sequence shown here is derived from an EMBL/GenBank/DDBJ whole genome shotgun (WGS) entry which is preliminary data.</text>
</comment>
<protein>
    <recommendedName>
        <fullName evidence="3">CCHC-type domain-containing protein</fullName>
    </recommendedName>
</protein>
<feature type="region of interest" description="Disordered" evidence="2">
    <location>
        <begin position="223"/>
        <end position="357"/>
    </location>
</feature>
<feature type="compositionally biased region" description="Low complexity" evidence="2">
    <location>
        <begin position="277"/>
        <end position="295"/>
    </location>
</feature>
<accession>A0A9P7BN13</accession>
<dbReference type="GO" id="GO:0003676">
    <property type="term" value="F:nucleic acid binding"/>
    <property type="evidence" value="ECO:0007669"/>
    <property type="project" value="InterPro"/>
</dbReference>
<feature type="region of interest" description="Disordered" evidence="2">
    <location>
        <begin position="665"/>
        <end position="688"/>
    </location>
</feature>
<feature type="domain" description="CCHC-type" evidence="3">
    <location>
        <begin position="205"/>
        <end position="220"/>
    </location>
</feature>
<dbReference type="InterPro" id="IPR001878">
    <property type="entry name" value="Znf_CCHC"/>
</dbReference>
<keyword evidence="1" id="KW-0862">Zinc</keyword>
<dbReference type="AlphaFoldDB" id="A0A9P7BN13"/>
<feature type="compositionally biased region" description="Basic and acidic residues" evidence="2">
    <location>
        <begin position="223"/>
        <end position="235"/>
    </location>
</feature>
<dbReference type="InterPro" id="IPR005135">
    <property type="entry name" value="Endo/exonuclease/phosphatase"/>
</dbReference>
<dbReference type="EMBL" id="JAANQT010002520">
    <property type="protein sequence ID" value="KAG1302289.1"/>
    <property type="molecule type" value="Genomic_DNA"/>
</dbReference>
<gene>
    <name evidence="4" type="ORF">G6F64_011057</name>
</gene>
<dbReference type="Gene3D" id="3.60.10.10">
    <property type="entry name" value="Endonuclease/exonuclease/phosphatase"/>
    <property type="match status" value="1"/>
</dbReference>
<keyword evidence="1" id="KW-0479">Metal-binding</keyword>
<dbReference type="SUPFAM" id="SSF57756">
    <property type="entry name" value="Retrovirus zinc finger-like domains"/>
    <property type="match status" value="1"/>
</dbReference>
<dbReference type="Pfam" id="PF00098">
    <property type="entry name" value="zf-CCHC"/>
    <property type="match status" value="1"/>
</dbReference>
<feature type="compositionally biased region" description="Polar residues" evidence="2">
    <location>
        <begin position="236"/>
        <end position="275"/>
    </location>
</feature>
<evidence type="ECO:0000256" key="2">
    <source>
        <dbReference type="SAM" id="MobiDB-lite"/>
    </source>
</evidence>
<dbReference type="GO" id="GO:0003824">
    <property type="term" value="F:catalytic activity"/>
    <property type="evidence" value="ECO:0007669"/>
    <property type="project" value="InterPro"/>
</dbReference>
<dbReference type="Gene3D" id="4.10.60.10">
    <property type="entry name" value="Zinc finger, CCHC-type"/>
    <property type="match status" value="1"/>
</dbReference>
<dbReference type="SUPFAM" id="SSF56219">
    <property type="entry name" value="DNase I-like"/>
    <property type="match status" value="1"/>
</dbReference>
<feature type="compositionally biased region" description="Acidic residues" evidence="2">
    <location>
        <begin position="323"/>
        <end position="357"/>
    </location>
</feature>
<evidence type="ECO:0000313" key="5">
    <source>
        <dbReference type="Proteomes" id="UP000716291"/>
    </source>
</evidence>
<dbReference type="PROSITE" id="PS50158">
    <property type="entry name" value="ZF_CCHC"/>
    <property type="match status" value="1"/>
</dbReference>
<name>A0A9P7BN13_RHIOR</name>
<dbReference type="InterPro" id="IPR036691">
    <property type="entry name" value="Endo/exonu/phosph_ase_sf"/>
</dbReference>
<keyword evidence="1" id="KW-0863">Zinc-finger</keyword>